<dbReference type="Proteomes" id="UP001065174">
    <property type="component" value="Chromosome"/>
</dbReference>
<name>A0ABY6CTF1_9BACT</name>
<organism evidence="1 2">
    <name type="scientific">Reichenbachiella agarivorans</name>
    <dbReference type="NCBI Taxonomy" id="2979464"/>
    <lineage>
        <taxon>Bacteria</taxon>
        <taxon>Pseudomonadati</taxon>
        <taxon>Bacteroidota</taxon>
        <taxon>Cytophagia</taxon>
        <taxon>Cytophagales</taxon>
        <taxon>Reichenbachiellaceae</taxon>
        <taxon>Reichenbachiella</taxon>
    </lineage>
</organism>
<gene>
    <name evidence="1" type="ORF">N6H18_07525</name>
</gene>
<dbReference type="EMBL" id="CP106679">
    <property type="protein sequence ID" value="UXP33797.1"/>
    <property type="molecule type" value="Genomic_DNA"/>
</dbReference>
<evidence type="ECO:0000313" key="2">
    <source>
        <dbReference type="Proteomes" id="UP001065174"/>
    </source>
</evidence>
<keyword evidence="2" id="KW-1185">Reference proteome</keyword>
<sequence length="74" mass="8590">MFIIKTPKSYPELETIEKPFRDLSLSYRVEQDDALSEPLIVEGKREHVGKQAIEGLIQELRDYYGAHYNCSCAR</sequence>
<proteinExistence type="predicted"/>
<protein>
    <submittedName>
        <fullName evidence="1">Uncharacterized protein</fullName>
    </submittedName>
</protein>
<dbReference type="RefSeq" id="WP_262311223.1">
    <property type="nucleotide sequence ID" value="NZ_CP106679.1"/>
</dbReference>
<reference evidence="1" key="1">
    <citation type="submission" date="2022-09" db="EMBL/GenBank/DDBJ databases">
        <title>Comparative genomics and taxonomic characterization of three novel marine species of genus Reichenbachiella exhibiting antioxidant and polysaccharide degradation activities.</title>
        <authorList>
            <person name="Muhammad N."/>
            <person name="Lee Y.-J."/>
            <person name="Ko J."/>
            <person name="Kim S.-G."/>
        </authorList>
    </citation>
    <scope>NUCLEOTIDE SEQUENCE</scope>
    <source>
        <strain evidence="1">BKB1-1</strain>
    </source>
</reference>
<accession>A0ABY6CTF1</accession>
<evidence type="ECO:0000313" key="1">
    <source>
        <dbReference type="EMBL" id="UXP33797.1"/>
    </source>
</evidence>